<name>A0A9P6J0N1_MORAP</name>
<evidence type="ECO:0008006" key="3">
    <source>
        <dbReference type="Google" id="ProtNLM"/>
    </source>
</evidence>
<dbReference type="InterPro" id="IPR032675">
    <property type="entry name" value="LRR_dom_sf"/>
</dbReference>
<comment type="caution">
    <text evidence="1">The sequence shown here is derived from an EMBL/GenBank/DDBJ whole genome shotgun (WGS) entry which is preliminary data.</text>
</comment>
<dbReference type="InterPro" id="IPR036047">
    <property type="entry name" value="F-box-like_dom_sf"/>
</dbReference>
<dbReference type="OrthoDB" id="2400893at2759"/>
<reference evidence="1" key="1">
    <citation type="journal article" date="2020" name="Fungal Divers.">
        <title>Resolving the Mortierellaceae phylogeny through synthesis of multi-gene phylogenetics and phylogenomics.</title>
        <authorList>
            <person name="Vandepol N."/>
            <person name="Liber J."/>
            <person name="Desiro A."/>
            <person name="Na H."/>
            <person name="Kennedy M."/>
            <person name="Barry K."/>
            <person name="Grigoriev I.V."/>
            <person name="Miller A.N."/>
            <person name="O'Donnell K."/>
            <person name="Stajich J.E."/>
            <person name="Bonito G."/>
        </authorList>
    </citation>
    <scope>NUCLEOTIDE SEQUENCE</scope>
    <source>
        <strain evidence="1">CK1249</strain>
    </source>
</reference>
<dbReference type="AlphaFoldDB" id="A0A9P6J0N1"/>
<keyword evidence="2" id="KW-1185">Reference proteome</keyword>
<dbReference type="SUPFAM" id="SSF52047">
    <property type="entry name" value="RNI-like"/>
    <property type="match status" value="1"/>
</dbReference>
<dbReference type="SUPFAM" id="SSF81383">
    <property type="entry name" value="F-box domain"/>
    <property type="match status" value="1"/>
</dbReference>
<dbReference type="PANTHER" id="PTHR38926">
    <property type="entry name" value="F-BOX DOMAIN CONTAINING PROTEIN, EXPRESSED"/>
    <property type="match status" value="1"/>
</dbReference>
<dbReference type="EMBL" id="JAAAHY010000805">
    <property type="protein sequence ID" value="KAF9956962.1"/>
    <property type="molecule type" value="Genomic_DNA"/>
</dbReference>
<gene>
    <name evidence="1" type="ORF">BGZ70_009691</name>
</gene>
<dbReference type="Gene3D" id="3.80.10.10">
    <property type="entry name" value="Ribonuclease Inhibitor"/>
    <property type="match status" value="2"/>
</dbReference>
<evidence type="ECO:0000313" key="1">
    <source>
        <dbReference type="EMBL" id="KAF9956962.1"/>
    </source>
</evidence>
<dbReference type="PANTHER" id="PTHR38926:SF72">
    <property type="entry name" value="IM:7136021-RELATED"/>
    <property type="match status" value="1"/>
</dbReference>
<dbReference type="Proteomes" id="UP000738359">
    <property type="component" value="Unassembled WGS sequence"/>
</dbReference>
<proteinExistence type="predicted"/>
<organism evidence="1 2">
    <name type="scientific">Mortierella alpina</name>
    <name type="common">Oleaginous fungus</name>
    <name type="synonym">Mortierella renispora</name>
    <dbReference type="NCBI Taxonomy" id="64518"/>
    <lineage>
        <taxon>Eukaryota</taxon>
        <taxon>Fungi</taxon>
        <taxon>Fungi incertae sedis</taxon>
        <taxon>Mucoromycota</taxon>
        <taxon>Mortierellomycotina</taxon>
        <taxon>Mortierellomycetes</taxon>
        <taxon>Mortierellales</taxon>
        <taxon>Mortierellaceae</taxon>
        <taxon>Mortierella</taxon>
    </lineage>
</organism>
<sequence length="638" mass="70706">MKSRYFHLLSPAPLDLPEIANNIRYHLSNADLRKCMLVCTIWKRQFAPFLWKTIYFTRHVSENDALLSSYGPYIRQLFTYSLNDTTLAKIAKFCPNLTALELEVEAKCNPASLAGLYSSCNRLEKLSIRLLDSDELGSAKRGPLLPLTMGFLSQLKELRLHGHGNRRYAPLYQTGMVFRCLEGCPLLQVLELTSVRLVDTVSEWDEASQSSFSSPNSVKPIPTHQDILPGLSWLPWNKHNNPRSLTIRTAPSVSSDLSHDSPCTDAMPTPNTVYQSTHLKTLIICNIYTNASLRTGVLFTSGLLQRAPNLTHLSVALAPIDIEDLAFLCPKLKIASFDNGAGEPLPFPAPLIDKYLGSPAGSLMNLRTLQLVRCSLDTALLDSIQGDFKQHGLRHLEISQCTGPDTLALASFLGQCRALETVTLDRFLEKVPRSVLVPRERSKTSSPQGAPRSIRWDCTQIRYLDVYGKTGDKATFEHVLLDLVPTLSRLEFFGMNAVHVGWLMRMEPLRYASPQASGGPSSNSSVAGLERAAQVVDHQEPVAAMAPSAACQQADQPLPLALFDGVKTLSIEAHSRRPDLQYLYHAFPALVKIVYNSAVFPCEVRARDWLRQSPRQIEVVHRSRASIEAVALGEAAVA</sequence>
<accession>A0A9P6J0N1</accession>
<protein>
    <recommendedName>
        <fullName evidence="3">F-box domain-containing protein</fullName>
    </recommendedName>
</protein>
<evidence type="ECO:0000313" key="2">
    <source>
        <dbReference type="Proteomes" id="UP000738359"/>
    </source>
</evidence>